<comment type="similarity">
    <text evidence="1">Belongs to the asteroid family.</text>
</comment>
<accession>A0A420I7U8</accession>
<sequence>MGVRYLKNTLESFATRLPVKNFTIVVDGHALAYHIYYTCLSARPTSANAFEAQPDYYELAQFVCTWLENLRQSEVIIEKIFFDGFLPESKLKTRLSRLSSLSLQLQTYFKLNTTPCQSLVTHVKTNVPLFGAYTIPIKLLSCPPLPFLVPTIIEVLCRSRRYKKITEVVPWEADLYCANYINKNGGLVLTGDSDLLIHDLGPDGRVAFFKDIRKVSVNSELSILVYHPFAIQNNLGLDKHHGLRSLAFELRKCLTIRAPSNVIEQAKSLKAVSAFRSEYEDFIKEYSVKFSEISTTIDDHSLRILGSRLRTLDPRVSEYVLQFPSFTKAAQGSPTILPSNQDKHRIFLPFLLDSPIRTSAWEVCATVRLLAYGIVNLLIPEEEKVMSVWEYRRQQDKFGGRELQLPHLTQIPNICGMYCGIYRELKKKLSSLGNHRLWIALAIYQEVEWSRSQEKVSLSEWVTTIIGNFHSNSNTDKLYQWEVIHLISQVDASLYSFRILHQITGVLMAYGCKGSFSPALIDLYKILKTLPNLNDYYDRDSTARFFSTHLKLILTAVKDILPTSQEAVNDHNVSDKFLGIEKASQGKVKLRLTNNPFDVLKLEE</sequence>
<keyword evidence="4" id="KW-1185">Reference proteome</keyword>
<dbReference type="Pfam" id="PF12813">
    <property type="entry name" value="XPG_I_2"/>
    <property type="match status" value="1"/>
</dbReference>
<feature type="domain" description="Asteroid" evidence="2">
    <location>
        <begin position="146"/>
        <end position="404"/>
    </location>
</feature>
<dbReference type="AlphaFoldDB" id="A0A420I7U8"/>
<keyword evidence="3" id="KW-0648">Protein biosynthesis</keyword>
<reference evidence="3 4" key="1">
    <citation type="journal article" date="2018" name="BMC Genomics">
        <title>Comparative genome analyses reveal sequence features reflecting distinct modes of host-adaptation between dicot and monocot powdery mildew.</title>
        <authorList>
            <person name="Wu Y."/>
            <person name="Ma X."/>
            <person name="Pan Z."/>
            <person name="Kale S.D."/>
            <person name="Song Y."/>
            <person name="King H."/>
            <person name="Zhang Q."/>
            <person name="Presley C."/>
            <person name="Deng X."/>
            <person name="Wei C.I."/>
            <person name="Xiao S."/>
        </authorList>
    </citation>
    <scope>NUCLEOTIDE SEQUENCE [LARGE SCALE GENOMIC DNA]</scope>
    <source>
        <strain evidence="3">UMSG2</strain>
    </source>
</reference>
<dbReference type="OrthoDB" id="5297549at2759"/>
<dbReference type="PANTHER" id="PTHR15665">
    <property type="entry name" value="ASTEROID PROTEIN"/>
    <property type="match status" value="1"/>
</dbReference>
<keyword evidence="3" id="KW-0396">Initiation factor</keyword>
<dbReference type="STRING" id="212602.A0A420I7U8"/>
<organism evidence="3 4">
    <name type="scientific">Erysiphe neolycopersici</name>
    <dbReference type="NCBI Taxonomy" id="212602"/>
    <lineage>
        <taxon>Eukaryota</taxon>
        <taxon>Fungi</taxon>
        <taxon>Dikarya</taxon>
        <taxon>Ascomycota</taxon>
        <taxon>Pezizomycotina</taxon>
        <taxon>Leotiomycetes</taxon>
        <taxon>Erysiphales</taxon>
        <taxon>Erysiphaceae</taxon>
        <taxon>Erysiphe</taxon>
    </lineage>
</organism>
<dbReference type="InterPro" id="IPR029060">
    <property type="entry name" value="PIN-like_dom_sf"/>
</dbReference>
<evidence type="ECO:0000313" key="3">
    <source>
        <dbReference type="EMBL" id="RKF65714.1"/>
    </source>
</evidence>
<protein>
    <submittedName>
        <fullName evidence="3">Putative dna replication initiation factor cdc45</fullName>
    </submittedName>
</protein>
<dbReference type="GO" id="GO:0003743">
    <property type="term" value="F:translation initiation factor activity"/>
    <property type="evidence" value="ECO:0007669"/>
    <property type="project" value="UniProtKB-KW"/>
</dbReference>
<dbReference type="Gene3D" id="3.40.50.1010">
    <property type="entry name" value="5'-nuclease"/>
    <property type="match status" value="1"/>
</dbReference>
<evidence type="ECO:0000313" key="4">
    <source>
        <dbReference type="Proteomes" id="UP000286134"/>
    </source>
</evidence>
<dbReference type="SUPFAM" id="SSF88723">
    <property type="entry name" value="PIN domain-like"/>
    <property type="match status" value="1"/>
</dbReference>
<dbReference type="EMBL" id="MCFK01000404">
    <property type="protein sequence ID" value="RKF65714.1"/>
    <property type="molecule type" value="Genomic_DNA"/>
</dbReference>
<dbReference type="Proteomes" id="UP000286134">
    <property type="component" value="Unassembled WGS sequence"/>
</dbReference>
<comment type="caution">
    <text evidence="3">The sequence shown here is derived from an EMBL/GenBank/DDBJ whole genome shotgun (WGS) entry which is preliminary data.</text>
</comment>
<dbReference type="InterPro" id="IPR026832">
    <property type="entry name" value="Asteroid"/>
</dbReference>
<evidence type="ECO:0000259" key="2">
    <source>
        <dbReference type="Pfam" id="PF12813"/>
    </source>
</evidence>
<proteinExistence type="inferred from homology"/>
<name>A0A420I7U8_9PEZI</name>
<dbReference type="InterPro" id="IPR039436">
    <property type="entry name" value="Asteroid_dom"/>
</dbReference>
<evidence type="ECO:0000256" key="1">
    <source>
        <dbReference type="ARBA" id="ARBA00007398"/>
    </source>
</evidence>
<dbReference type="PANTHER" id="PTHR15665:SF1">
    <property type="entry name" value="PROTEIN ASTEROID HOMOLOG 1"/>
    <property type="match status" value="1"/>
</dbReference>
<gene>
    <name evidence="3" type="ORF">OnM2_004021</name>
</gene>